<dbReference type="GO" id="GO:0022857">
    <property type="term" value="F:transmembrane transporter activity"/>
    <property type="evidence" value="ECO:0007669"/>
    <property type="project" value="InterPro"/>
</dbReference>
<evidence type="ECO:0000313" key="8">
    <source>
        <dbReference type="Proteomes" id="UP001138500"/>
    </source>
</evidence>
<evidence type="ECO:0000256" key="5">
    <source>
        <dbReference type="SAM" id="MobiDB-lite"/>
    </source>
</evidence>
<keyword evidence="4 6" id="KW-0472">Membrane</keyword>
<feature type="transmembrane region" description="Helical" evidence="6">
    <location>
        <begin position="235"/>
        <end position="257"/>
    </location>
</feature>
<feature type="region of interest" description="Disordered" evidence="5">
    <location>
        <begin position="277"/>
        <end position="329"/>
    </location>
</feature>
<feature type="transmembrane region" description="Helical" evidence="6">
    <location>
        <begin position="473"/>
        <end position="494"/>
    </location>
</feature>
<evidence type="ECO:0000256" key="3">
    <source>
        <dbReference type="ARBA" id="ARBA00022989"/>
    </source>
</evidence>
<feature type="non-terminal residue" evidence="7">
    <location>
        <position position="1"/>
    </location>
</feature>
<evidence type="ECO:0000256" key="4">
    <source>
        <dbReference type="ARBA" id="ARBA00023136"/>
    </source>
</evidence>
<feature type="transmembrane region" description="Helical" evidence="6">
    <location>
        <begin position="398"/>
        <end position="421"/>
    </location>
</feature>
<feature type="transmembrane region" description="Helical" evidence="6">
    <location>
        <begin position="82"/>
        <end position="102"/>
    </location>
</feature>
<dbReference type="InterPro" id="IPR036259">
    <property type="entry name" value="MFS_trans_sf"/>
</dbReference>
<keyword evidence="8" id="KW-1185">Reference proteome</keyword>
<feature type="transmembrane region" description="Helical" evidence="6">
    <location>
        <begin position="122"/>
        <end position="142"/>
    </location>
</feature>
<feature type="transmembrane region" description="Helical" evidence="6">
    <location>
        <begin position="209"/>
        <end position="229"/>
    </location>
</feature>
<dbReference type="Proteomes" id="UP001138500">
    <property type="component" value="Unassembled WGS sequence"/>
</dbReference>
<protein>
    <submittedName>
        <fullName evidence="7">MFS general substrate transporter</fullName>
    </submittedName>
</protein>
<feature type="transmembrane region" description="Helical" evidence="6">
    <location>
        <begin position="506"/>
        <end position="528"/>
    </location>
</feature>
<feature type="transmembrane region" description="Helical" evidence="6">
    <location>
        <begin position="534"/>
        <end position="556"/>
    </location>
</feature>
<feature type="transmembrane region" description="Helical" evidence="6">
    <location>
        <begin position="182"/>
        <end position="202"/>
    </location>
</feature>
<dbReference type="SUPFAM" id="SSF103473">
    <property type="entry name" value="MFS general substrate transporter"/>
    <property type="match status" value="1"/>
</dbReference>
<dbReference type="AlphaFoldDB" id="A0A9W7W482"/>
<keyword evidence="2 6" id="KW-0812">Transmembrane</keyword>
<dbReference type="GO" id="GO:0005886">
    <property type="term" value="C:plasma membrane"/>
    <property type="evidence" value="ECO:0007669"/>
    <property type="project" value="TreeGrafter"/>
</dbReference>
<proteinExistence type="predicted"/>
<dbReference type="EMBL" id="RIBY02001125">
    <property type="protein sequence ID" value="KAH9832135.1"/>
    <property type="molecule type" value="Genomic_DNA"/>
</dbReference>
<keyword evidence="3 6" id="KW-1133">Transmembrane helix</keyword>
<reference evidence="7 8" key="2">
    <citation type="journal article" date="2021" name="Curr. Genet.">
        <title>Genetic response to nitrogen starvation in the aggressive Eucalyptus foliar pathogen Teratosphaeria destructans.</title>
        <authorList>
            <person name="Havenga M."/>
            <person name="Wingfield B.D."/>
            <person name="Wingfield M.J."/>
            <person name="Dreyer L.L."/>
            <person name="Roets F."/>
            <person name="Aylward J."/>
        </authorList>
    </citation>
    <scope>NUCLEOTIDE SEQUENCE [LARGE SCALE GENOMIC DNA]</scope>
    <source>
        <strain evidence="7">CMW44962</strain>
    </source>
</reference>
<feature type="region of interest" description="Disordered" evidence="5">
    <location>
        <begin position="14"/>
        <end position="39"/>
    </location>
</feature>
<comment type="caution">
    <text evidence="7">The sequence shown here is derived from an EMBL/GenBank/DDBJ whole genome shotgun (WGS) entry which is preliminary data.</text>
</comment>
<feature type="compositionally biased region" description="Basic and acidic residues" evidence="5">
    <location>
        <begin position="285"/>
        <end position="298"/>
    </location>
</feature>
<gene>
    <name evidence="7" type="ORF">Tdes44962_MAKER08825</name>
</gene>
<evidence type="ECO:0000313" key="7">
    <source>
        <dbReference type="EMBL" id="KAH9832135.1"/>
    </source>
</evidence>
<dbReference type="InterPro" id="IPR011701">
    <property type="entry name" value="MFS"/>
</dbReference>
<feature type="transmembrane region" description="Helical" evidence="6">
    <location>
        <begin position="353"/>
        <end position="378"/>
    </location>
</feature>
<dbReference type="PANTHER" id="PTHR23502">
    <property type="entry name" value="MAJOR FACILITATOR SUPERFAMILY"/>
    <property type="match status" value="1"/>
</dbReference>
<evidence type="ECO:0000256" key="2">
    <source>
        <dbReference type="ARBA" id="ARBA00022692"/>
    </source>
</evidence>
<dbReference type="Gene3D" id="1.20.1250.20">
    <property type="entry name" value="MFS general substrate transporter like domains"/>
    <property type="match status" value="1"/>
</dbReference>
<feature type="transmembrane region" description="Helical" evidence="6">
    <location>
        <begin position="442"/>
        <end position="461"/>
    </location>
</feature>
<reference evidence="7 8" key="1">
    <citation type="journal article" date="2018" name="IMA Fungus">
        <title>IMA Genome-F 10: Nine draft genome sequences of Claviceps purpurea s.lat., including C. arundinis, C. humidiphila, and C. cf. spartinae, pseudomolecules for the pitch canker pathogen Fusarium circinatum, draft genome of Davidsoniella eucalypti, Grosmannia galeiformis, Quambalaria eucalypti, and Teratosphaeria destructans.</title>
        <authorList>
            <person name="Wingfield B.D."/>
            <person name="Liu M."/>
            <person name="Nguyen H.D."/>
            <person name="Lane F.A."/>
            <person name="Morgan S.W."/>
            <person name="De Vos L."/>
            <person name="Wilken P.M."/>
            <person name="Duong T.A."/>
            <person name="Aylward J."/>
            <person name="Coetzee M.P."/>
            <person name="Dadej K."/>
            <person name="De Beer Z.W."/>
            <person name="Findlay W."/>
            <person name="Havenga M."/>
            <person name="Kolarik M."/>
            <person name="Menzies J.G."/>
            <person name="Naidoo K."/>
            <person name="Pochopski O."/>
            <person name="Shoukouhi P."/>
            <person name="Santana Q.C."/>
            <person name="Seifert K.A."/>
            <person name="Soal N."/>
            <person name="Steenkamp E.T."/>
            <person name="Tatham C.T."/>
            <person name="van der Nest M.A."/>
            <person name="Wingfield M.J."/>
        </authorList>
    </citation>
    <scope>NUCLEOTIDE SEQUENCE [LARGE SCALE GENOMIC DNA]</scope>
    <source>
        <strain evidence="7">CMW44962</strain>
    </source>
</reference>
<accession>A0A9W7W482</accession>
<comment type="subcellular location">
    <subcellularLocation>
        <location evidence="1">Membrane</location>
        <topology evidence="1">Multi-pass membrane protein</topology>
    </subcellularLocation>
</comment>
<dbReference type="OrthoDB" id="5215911at2759"/>
<sequence>TYLYINPQLLLTNTHPTPSVHRAQPSTTPHNSTMEDEKWPPGTVKLQQLLHNDTRDAKVILQPRPTDDPNDPLNWPPWQKGLNYFLASFYAMMVFCFVNATSPTWGPLADELHFSDATLTNTYAIGCATLAVGAPMLIPFALKYGARPVYILSSLGQFLVSIWAARTMTAADWWGVNSVQCWLGALAEVLIQMTIADVFFVHQRGLMNAIYIWTANVGSNLGVVASGFITDDMGWRWVWWFCAIFFGIQLLMFVFGFEETKFNHTASLAARQGSIVTVPGGPTGGRREPDAASEKTPPEKPPPTAADVEAGSEPEHHPHQPGPPTEDLLAKALPHHHLPGPMDDFLRHAWQPFLILASIPGVTFCCLTYAILLALSTVQSTVLSDHMLDPPYNFTSAQIGLMSLGPFLGTTLGSLIVGPVSDWWVLRLSRRNDGVYEPEMRFWVFLPFIPFQIAGGWWFGYALANGWAWPHVAVAYGVCNFGSAPLQSLALTYMLDAYNDIIGDALTALTFARNTMSTIFVFAIPAWIPAVGMANVFNTILPIELVILSFAAVFIWKGKSWRWRTVAIYRYYAARQFEARPIE</sequence>
<name>A0A9W7W482_9PEZI</name>
<feature type="transmembrane region" description="Helical" evidence="6">
    <location>
        <begin position="149"/>
        <end position="170"/>
    </location>
</feature>
<dbReference type="PANTHER" id="PTHR23502:SF50">
    <property type="entry name" value="TRANSPORTER, PUTATIVE (AFU_ORTHOLOGUE AFUA_5G00430)-RELATED"/>
    <property type="match status" value="1"/>
</dbReference>
<evidence type="ECO:0000256" key="6">
    <source>
        <dbReference type="SAM" id="Phobius"/>
    </source>
</evidence>
<dbReference type="Pfam" id="PF07690">
    <property type="entry name" value="MFS_1"/>
    <property type="match status" value="1"/>
</dbReference>
<organism evidence="7 8">
    <name type="scientific">Teratosphaeria destructans</name>
    <dbReference type="NCBI Taxonomy" id="418781"/>
    <lineage>
        <taxon>Eukaryota</taxon>
        <taxon>Fungi</taxon>
        <taxon>Dikarya</taxon>
        <taxon>Ascomycota</taxon>
        <taxon>Pezizomycotina</taxon>
        <taxon>Dothideomycetes</taxon>
        <taxon>Dothideomycetidae</taxon>
        <taxon>Mycosphaerellales</taxon>
        <taxon>Teratosphaeriaceae</taxon>
        <taxon>Teratosphaeria</taxon>
    </lineage>
</organism>
<evidence type="ECO:0000256" key="1">
    <source>
        <dbReference type="ARBA" id="ARBA00004141"/>
    </source>
</evidence>